<reference evidence="2 3" key="1">
    <citation type="journal article" date="2018" name="Mol. Ecol.">
        <title>The obligate alkalophilic soda-lake fungus Sodiomyces alkalinus has shifted to a protein diet.</title>
        <authorList>
            <person name="Grum-Grzhimaylo A.A."/>
            <person name="Falkoski D.L."/>
            <person name="van den Heuvel J."/>
            <person name="Valero-Jimenez C.A."/>
            <person name="Min B."/>
            <person name="Choi I.G."/>
            <person name="Lipzen A."/>
            <person name="Daum C.G."/>
            <person name="Aanen D.K."/>
            <person name="Tsang A."/>
            <person name="Henrissat B."/>
            <person name="Bilanenko E.N."/>
            <person name="de Vries R.P."/>
            <person name="van Kan J.A.L."/>
            <person name="Grigoriev I.V."/>
            <person name="Debets A.J.M."/>
        </authorList>
    </citation>
    <scope>NUCLEOTIDE SEQUENCE [LARGE SCALE GENOMIC DNA]</scope>
    <source>
        <strain evidence="2 3">F11</strain>
    </source>
</reference>
<dbReference type="GeneID" id="39583875"/>
<dbReference type="AlphaFoldDB" id="A0A3N2QAJ1"/>
<evidence type="ECO:0000256" key="1">
    <source>
        <dbReference type="SAM" id="MobiDB-lite"/>
    </source>
</evidence>
<gene>
    <name evidence="2" type="ORF">SODALDRAFT_47086</name>
</gene>
<dbReference type="EMBL" id="ML119051">
    <property type="protein sequence ID" value="ROT43764.1"/>
    <property type="molecule type" value="Genomic_DNA"/>
</dbReference>
<dbReference type="RefSeq" id="XP_028471570.1">
    <property type="nucleotide sequence ID" value="XM_028615398.1"/>
</dbReference>
<proteinExistence type="predicted"/>
<name>A0A3N2QAJ1_SODAK</name>
<dbReference type="Proteomes" id="UP000272025">
    <property type="component" value="Unassembled WGS sequence"/>
</dbReference>
<keyword evidence="3" id="KW-1185">Reference proteome</keyword>
<organism evidence="2 3">
    <name type="scientific">Sodiomyces alkalinus (strain CBS 110278 / VKM F-3762 / F11)</name>
    <name type="common">Alkaliphilic filamentous fungus</name>
    <dbReference type="NCBI Taxonomy" id="1314773"/>
    <lineage>
        <taxon>Eukaryota</taxon>
        <taxon>Fungi</taxon>
        <taxon>Dikarya</taxon>
        <taxon>Ascomycota</taxon>
        <taxon>Pezizomycotina</taxon>
        <taxon>Sordariomycetes</taxon>
        <taxon>Hypocreomycetidae</taxon>
        <taxon>Glomerellales</taxon>
        <taxon>Plectosphaerellaceae</taxon>
        <taxon>Sodiomyces</taxon>
    </lineage>
</organism>
<evidence type="ECO:0000313" key="3">
    <source>
        <dbReference type="Proteomes" id="UP000272025"/>
    </source>
</evidence>
<accession>A0A3N2QAJ1</accession>
<feature type="region of interest" description="Disordered" evidence="1">
    <location>
        <begin position="1"/>
        <end position="22"/>
    </location>
</feature>
<sequence>MARRKQPSPVASYSQKASDPPQFRHANSFIHQLTRAVTAVEPPQHHKQKHDCCRCYWQGCREVWT</sequence>
<evidence type="ECO:0000313" key="2">
    <source>
        <dbReference type="EMBL" id="ROT43764.1"/>
    </source>
</evidence>
<protein>
    <submittedName>
        <fullName evidence="2">Uncharacterized protein</fullName>
    </submittedName>
</protein>